<name>A0A6J4VSK8_9BACT</name>
<proteinExistence type="predicted"/>
<dbReference type="EMBL" id="CADCWM010001082">
    <property type="protein sequence ID" value="CAA9588055.1"/>
    <property type="molecule type" value="Genomic_DNA"/>
</dbReference>
<organism evidence="1">
    <name type="scientific">uncultured Thermomicrobiales bacterium</name>
    <dbReference type="NCBI Taxonomy" id="1645740"/>
    <lineage>
        <taxon>Bacteria</taxon>
        <taxon>Pseudomonadati</taxon>
        <taxon>Thermomicrobiota</taxon>
        <taxon>Thermomicrobia</taxon>
        <taxon>Thermomicrobiales</taxon>
        <taxon>environmental samples</taxon>
    </lineage>
</organism>
<reference evidence="1" key="1">
    <citation type="submission" date="2020-02" db="EMBL/GenBank/DDBJ databases">
        <authorList>
            <person name="Meier V. D."/>
        </authorList>
    </citation>
    <scope>NUCLEOTIDE SEQUENCE</scope>
    <source>
        <strain evidence="1">AVDCRST_MAG88</strain>
    </source>
</reference>
<accession>A0A6J4VSK8</accession>
<dbReference type="AlphaFoldDB" id="A0A6J4VSK8"/>
<gene>
    <name evidence="1" type="ORF">AVDCRST_MAG88-4317</name>
</gene>
<evidence type="ECO:0000313" key="1">
    <source>
        <dbReference type="EMBL" id="CAA9588055.1"/>
    </source>
</evidence>
<feature type="non-terminal residue" evidence="1">
    <location>
        <position position="35"/>
    </location>
</feature>
<protein>
    <submittedName>
        <fullName evidence="1">Uncharacterized protein</fullName>
    </submittedName>
</protein>
<sequence>MHITAIRNGNRPASGTHCVPASRIDRPVIDLARRC</sequence>